<accession>A0AAW9R5R1</accession>
<dbReference type="GO" id="GO:0050821">
    <property type="term" value="P:protein stabilization"/>
    <property type="evidence" value="ECO:0007669"/>
    <property type="project" value="TreeGrafter"/>
</dbReference>
<sequence length="183" mass="20395">MLPPASNRLPPPRMGRILAVLLACLLGLSTHPSLAQSVRIGYVDMQRLLVSAPQIIAARGKMQKEFDARDAELRVDEARLAELELRAGSAAAPEDRDGLKRQADALRRSIERTRERLRDELNARVDEETERAWPLINDAIAEHGRAQGYDLIVTSPVAYVSGRIDVTDDVLALLRRQQQDGTR</sequence>
<comment type="similarity">
    <text evidence="1">Belongs to the Skp family.</text>
</comment>
<dbReference type="Gene3D" id="3.30.910.20">
    <property type="entry name" value="Skp domain"/>
    <property type="match status" value="1"/>
</dbReference>
<keyword evidence="5" id="KW-1185">Reference proteome</keyword>
<evidence type="ECO:0000256" key="2">
    <source>
        <dbReference type="ARBA" id="ARBA00022729"/>
    </source>
</evidence>
<dbReference type="InterPro" id="IPR024930">
    <property type="entry name" value="Skp_dom_sf"/>
</dbReference>
<reference evidence="4 5" key="1">
    <citation type="journal article" date="2016" name="Antonie Van Leeuwenhoek">
        <title>Denitratimonas tolerans gen. nov., sp. nov., a denitrifying bacterium isolated from a bioreactor for tannery wastewater treatment.</title>
        <authorList>
            <person name="Han S.I."/>
            <person name="Kim J.O."/>
            <person name="Lee Y.R."/>
            <person name="Ekpeghere K.I."/>
            <person name="Koh S.C."/>
            <person name="Whang K.S."/>
        </authorList>
    </citation>
    <scope>NUCLEOTIDE SEQUENCE [LARGE SCALE GENOMIC DNA]</scope>
    <source>
        <strain evidence="4 5">KACC 17565</strain>
    </source>
</reference>
<name>A0AAW9R5R1_9GAMM</name>
<dbReference type="Proteomes" id="UP001364472">
    <property type="component" value="Unassembled WGS sequence"/>
</dbReference>
<keyword evidence="3" id="KW-0175">Coiled coil</keyword>
<protein>
    <submittedName>
        <fullName evidence="4">OmpH family outer membrane protein</fullName>
    </submittedName>
</protein>
<gene>
    <name evidence="4" type="ORF">WB794_07470</name>
</gene>
<dbReference type="SUPFAM" id="SSF111384">
    <property type="entry name" value="OmpH-like"/>
    <property type="match status" value="1"/>
</dbReference>
<dbReference type="SMART" id="SM00935">
    <property type="entry name" value="OmpH"/>
    <property type="match status" value="1"/>
</dbReference>
<proteinExistence type="inferred from homology"/>
<dbReference type="RefSeq" id="WP_337335222.1">
    <property type="nucleotide sequence ID" value="NZ_JBBDHC010000008.1"/>
</dbReference>
<dbReference type="Pfam" id="PF03938">
    <property type="entry name" value="OmpH"/>
    <property type="match status" value="1"/>
</dbReference>
<dbReference type="EMBL" id="JBBDHC010000008">
    <property type="protein sequence ID" value="MEJ1249508.1"/>
    <property type="molecule type" value="Genomic_DNA"/>
</dbReference>
<evidence type="ECO:0000256" key="3">
    <source>
        <dbReference type="SAM" id="Coils"/>
    </source>
</evidence>
<dbReference type="InterPro" id="IPR005632">
    <property type="entry name" value="Chaperone_Skp"/>
</dbReference>
<dbReference type="PANTHER" id="PTHR35089:SF1">
    <property type="entry name" value="CHAPERONE PROTEIN SKP"/>
    <property type="match status" value="1"/>
</dbReference>
<dbReference type="PANTHER" id="PTHR35089">
    <property type="entry name" value="CHAPERONE PROTEIN SKP"/>
    <property type="match status" value="1"/>
</dbReference>
<evidence type="ECO:0000256" key="1">
    <source>
        <dbReference type="ARBA" id="ARBA00009091"/>
    </source>
</evidence>
<dbReference type="GO" id="GO:0005829">
    <property type="term" value="C:cytosol"/>
    <property type="evidence" value="ECO:0007669"/>
    <property type="project" value="TreeGrafter"/>
</dbReference>
<feature type="coiled-coil region" evidence="3">
    <location>
        <begin position="96"/>
        <end position="130"/>
    </location>
</feature>
<evidence type="ECO:0000313" key="4">
    <source>
        <dbReference type="EMBL" id="MEJ1249508.1"/>
    </source>
</evidence>
<dbReference type="AlphaFoldDB" id="A0AAW9R5R1"/>
<evidence type="ECO:0000313" key="5">
    <source>
        <dbReference type="Proteomes" id="UP001364472"/>
    </source>
</evidence>
<keyword evidence="2" id="KW-0732">Signal</keyword>
<comment type="caution">
    <text evidence="4">The sequence shown here is derived from an EMBL/GenBank/DDBJ whole genome shotgun (WGS) entry which is preliminary data.</text>
</comment>
<dbReference type="GO" id="GO:0051082">
    <property type="term" value="F:unfolded protein binding"/>
    <property type="evidence" value="ECO:0007669"/>
    <property type="project" value="InterPro"/>
</dbReference>
<organism evidence="4 5">
    <name type="scientific">Denitratimonas tolerans</name>
    <dbReference type="NCBI Taxonomy" id="1338420"/>
    <lineage>
        <taxon>Bacteria</taxon>
        <taxon>Pseudomonadati</taxon>
        <taxon>Pseudomonadota</taxon>
        <taxon>Gammaproteobacteria</taxon>
        <taxon>Lysobacterales</taxon>
        <taxon>Lysobacteraceae</taxon>
        <taxon>Denitratimonas</taxon>
    </lineage>
</organism>